<dbReference type="OrthoDB" id="10264848at2759"/>
<keyword evidence="3" id="KW-1185">Reference proteome</keyword>
<feature type="region of interest" description="Disordered" evidence="1">
    <location>
        <begin position="57"/>
        <end position="76"/>
    </location>
</feature>
<feature type="compositionally biased region" description="Polar residues" evidence="1">
    <location>
        <begin position="66"/>
        <end position="76"/>
    </location>
</feature>
<sequence length="841" mass="93722">MDVLVIPIGNTRECPGMLTEDKVLKAEQQKRSTKVRLNLDLLLTQNIEETESVVSAVSGSEKRTRFSLSQDQESIGTSDNLEAISEAASNHSVESSLDLENENDNMSDMVSANVSSGRGTPNVSGRDTPSSHSPNQSSPSSDGDEDEPMPDPEDAPVNMAVPLPPTSSGSRRLNAIPITQPNRPNNRDDIEDKFGKFDIKPIPAIDETKSLLSDTWSTDVLGSDCEAFEQMENISNLQTSGMNLLVFGGHQTQPLQSLLDGSETASQSDAWSTDVLTSDTERLQEFDPEDSASVTRSEPEEENLNAIYEYNNLIESPKNGTLKQRGIKMSSNFSQEMNETNSNATIVRSKSSVVNSNISSLKLMNLSKSETERNSFGETSLGEGSDHFSDSFAMSLSPTLLTHNMQSLGRLSFDVRKFDEDLTSRSLISDNLLTNLKSNGISNNGSNIVSELLSVDLTPKRVTKQLNPELSNTLIDFEMDVSCDGSQGQPNTSCLTNESNELLNEMQIEEQMSSHIEPKDSQLASNSYTNSGIESNKSIANNGSKQRTIDESTGAIPKTPKPIINTRFHQYGSSDDDMARLPSNRKSFFKLSNFKSTFKEKMRSLKDKKVTPNDDSYDYESSRTQRLTMDFNESRNESSDEILAKYRAKGSQLSASCDEITLKANSTPDLVNEDQKCELMDESEVLEITKRKLRRVLSSIDLITIPAVMNETVSNNSKTKVIQIIHILKLLLAEAISLRNTSHSVLLHETLRSIESLDENSFQKMFWSLNEDYKKRSVYTTYLTRCRQQLLSTLAYFESIVQHIEREKAVCSHNLISISVKQFLERKERSVQLFIKKFQSL</sequence>
<dbReference type="EMBL" id="OC876769">
    <property type="protein sequence ID" value="CAD7639527.1"/>
    <property type="molecule type" value="Genomic_DNA"/>
</dbReference>
<protein>
    <submittedName>
        <fullName evidence="2">Uncharacterized protein</fullName>
    </submittedName>
</protein>
<feature type="region of interest" description="Disordered" evidence="1">
    <location>
        <begin position="281"/>
        <end position="302"/>
    </location>
</feature>
<organism evidence="2">
    <name type="scientific">Medioppia subpectinata</name>
    <dbReference type="NCBI Taxonomy" id="1979941"/>
    <lineage>
        <taxon>Eukaryota</taxon>
        <taxon>Metazoa</taxon>
        <taxon>Ecdysozoa</taxon>
        <taxon>Arthropoda</taxon>
        <taxon>Chelicerata</taxon>
        <taxon>Arachnida</taxon>
        <taxon>Acari</taxon>
        <taxon>Acariformes</taxon>
        <taxon>Sarcoptiformes</taxon>
        <taxon>Oribatida</taxon>
        <taxon>Brachypylina</taxon>
        <taxon>Oppioidea</taxon>
        <taxon>Oppiidae</taxon>
        <taxon>Medioppia</taxon>
    </lineage>
</organism>
<evidence type="ECO:0000313" key="2">
    <source>
        <dbReference type="EMBL" id="CAD7639527.1"/>
    </source>
</evidence>
<feature type="compositionally biased region" description="Polar residues" evidence="1">
    <location>
        <begin position="107"/>
        <end position="128"/>
    </location>
</feature>
<feature type="compositionally biased region" description="Acidic residues" evidence="1">
    <location>
        <begin position="142"/>
        <end position="154"/>
    </location>
</feature>
<feature type="compositionally biased region" description="Polar residues" evidence="1">
    <location>
        <begin position="166"/>
        <end position="184"/>
    </location>
</feature>
<evidence type="ECO:0000313" key="3">
    <source>
        <dbReference type="Proteomes" id="UP000759131"/>
    </source>
</evidence>
<proteinExistence type="predicted"/>
<reference evidence="2" key="1">
    <citation type="submission" date="2020-11" db="EMBL/GenBank/DDBJ databases">
        <authorList>
            <person name="Tran Van P."/>
        </authorList>
    </citation>
    <scope>NUCLEOTIDE SEQUENCE</scope>
</reference>
<accession>A0A7R9LD62</accession>
<feature type="compositionally biased region" description="Low complexity" evidence="1">
    <location>
        <begin position="130"/>
        <end position="141"/>
    </location>
</feature>
<dbReference type="EMBL" id="CAJPIZ010022194">
    <property type="protein sequence ID" value="CAG2117881.1"/>
    <property type="molecule type" value="Genomic_DNA"/>
</dbReference>
<feature type="region of interest" description="Disordered" evidence="1">
    <location>
        <begin position="107"/>
        <end position="189"/>
    </location>
</feature>
<gene>
    <name evidence="2" type="ORF">OSB1V03_LOCUS17834</name>
</gene>
<dbReference type="AlphaFoldDB" id="A0A7R9LD62"/>
<dbReference type="Proteomes" id="UP000759131">
    <property type="component" value="Unassembled WGS sequence"/>
</dbReference>
<feature type="compositionally biased region" description="Polar residues" evidence="1">
    <location>
        <begin position="534"/>
        <end position="546"/>
    </location>
</feature>
<name>A0A7R9LD62_9ACAR</name>
<evidence type="ECO:0000256" key="1">
    <source>
        <dbReference type="SAM" id="MobiDB-lite"/>
    </source>
</evidence>
<feature type="region of interest" description="Disordered" evidence="1">
    <location>
        <begin position="534"/>
        <end position="563"/>
    </location>
</feature>
<feature type="non-terminal residue" evidence="2">
    <location>
        <position position="841"/>
    </location>
</feature>